<feature type="compositionally biased region" description="Low complexity" evidence="1">
    <location>
        <begin position="1"/>
        <end position="20"/>
    </location>
</feature>
<sequence>MPSLEQQLAAAHQKQQQQTATPMSNCQCDRLRDSENLNQLLPQQQSSLFSDDPPQNANGIFGSSGLIPTLNHASASATPSGLWSDVSSTLSLPGSGLANNFSMDLGNNFDGQGGSLCSSHTINMDLSPAFVAHLKASMTDLAPDLKETFDNYIQAPTLAERLAMHFLSNLTTQSMLSQLIEAKEIHWKVSAPLKKLLAKYAKAYILSSAAKFYIKCNPEDIIVDLPSDDDLTAIDTLKSAISRAVVQFRSTVKDHILTTVHGTPKGPQLPADEWDLGTVAQSLLGGLKDVPLSLALMHRLAVMHNVINNNPDLNTRDFWPTVDSEMANLFGLGCEPPKSQQDIVSDFQLMYQLNIERYRMPQVSPTNIGNPSYQWKNYVKTINNLAANATVVESAEKKAEKKKCKRRANDIGHHRLRSSADVDVGSDEGSDGGEAGAGNHDNKETEGPEQQP</sequence>
<dbReference type="HOGENOM" id="CLU_605586_0_0_1"/>
<dbReference type="AlphaFoldDB" id="A0A0D0D0M0"/>
<feature type="region of interest" description="Disordered" evidence="1">
    <location>
        <begin position="395"/>
        <end position="452"/>
    </location>
</feature>
<evidence type="ECO:0000313" key="3">
    <source>
        <dbReference type="Proteomes" id="UP000053593"/>
    </source>
</evidence>
<keyword evidence="3" id="KW-1185">Reference proteome</keyword>
<dbReference type="OrthoDB" id="3050604at2759"/>
<reference evidence="2 3" key="1">
    <citation type="submission" date="2014-04" db="EMBL/GenBank/DDBJ databases">
        <title>Evolutionary Origins and Diversification of the Mycorrhizal Mutualists.</title>
        <authorList>
            <consortium name="DOE Joint Genome Institute"/>
            <consortium name="Mycorrhizal Genomics Consortium"/>
            <person name="Kohler A."/>
            <person name="Kuo A."/>
            <person name="Nagy L.G."/>
            <person name="Floudas D."/>
            <person name="Copeland A."/>
            <person name="Barry K.W."/>
            <person name="Cichocki N."/>
            <person name="Veneault-Fourrey C."/>
            <person name="LaButti K."/>
            <person name="Lindquist E.A."/>
            <person name="Lipzen A."/>
            <person name="Lundell T."/>
            <person name="Morin E."/>
            <person name="Murat C."/>
            <person name="Riley R."/>
            <person name="Ohm R."/>
            <person name="Sun H."/>
            <person name="Tunlid A."/>
            <person name="Henrissat B."/>
            <person name="Grigoriev I.V."/>
            <person name="Hibbett D.S."/>
            <person name="Martin F."/>
        </authorList>
    </citation>
    <scope>NUCLEOTIDE SEQUENCE [LARGE SCALE GENOMIC DNA]</scope>
    <source>
        <strain evidence="2 3">FD-317 M1</strain>
    </source>
</reference>
<gene>
    <name evidence="2" type="ORF">GYMLUDRAFT_242688</name>
</gene>
<dbReference type="EMBL" id="KN834767">
    <property type="protein sequence ID" value="KIK62528.1"/>
    <property type="molecule type" value="Genomic_DNA"/>
</dbReference>
<accession>A0A0D0D0M0</accession>
<evidence type="ECO:0000313" key="2">
    <source>
        <dbReference type="EMBL" id="KIK62528.1"/>
    </source>
</evidence>
<dbReference type="Proteomes" id="UP000053593">
    <property type="component" value="Unassembled WGS sequence"/>
</dbReference>
<name>A0A0D0D0M0_9AGAR</name>
<feature type="region of interest" description="Disordered" evidence="1">
    <location>
        <begin position="1"/>
        <end position="24"/>
    </location>
</feature>
<evidence type="ECO:0000256" key="1">
    <source>
        <dbReference type="SAM" id="MobiDB-lite"/>
    </source>
</evidence>
<protein>
    <submittedName>
        <fullName evidence="2">Uncharacterized protein</fullName>
    </submittedName>
</protein>
<proteinExistence type="predicted"/>
<organism evidence="2 3">
    <name type="scientific">Collybiopsis luxurians FD-317 M1</name>
    <dbReference type="NCBI Taxonomy" id="944289"/>
    <lineage>
        <taxon>Eukaryota</taxon>
        <taxon>Fungi</taxon>
        <taxon>Dikarya</taxon>
        <taxon>Basidiomycota</taxon>
        <taxon>Agaricomycotina</taxon>
        <taxon>Agaricomycetes</taxon>
        <taxon>Agaricomycetidae</taxon>
        <taxon>Agaricales</taxon>
        <taxon>Marasmiineae</taxon>
        <taxon>Omphalotaceae</taxon>
        <taxon>Collybiopsis</taxon>
        <taxon>Collybiopsis luxurians</taxon>
    </lineage>
</organism>